<organism evidence="1 2">
    <name type="scientific">Calicophoron daubneyi</name>
    <name type="common">Rumen fluke</name>
    <name type="synonym">Paramphistomum daubneyi</name>
    <dbReference type="NCBI Taxonomy" id="300641"/>
    <lineage>
        <taxon>Eukaryota</taxon>
        <taxon>Metazoa</taxon>
        <taxon>Spiralia</taxon>
        <taxon>Lophotrochozoa</taxon>
        <taxon>Platyhelminthes</taxon>
        <taxon>Trematoda</taxon>
        <taxon>Digenea</taxon>
        <taxon>Plagiorchiida</taxon>
        <taxon>Pronocephalata</taxon>
        <taxon>Paramphistomoidea</taxon>
        <taxon>Paramphistomidae</taxon>
        <taxon>Calicophoron</taxon>
    </lineage>
</organism>
<sequence length="74" mass="8255">MLKMSTEGWVVLSRNHPSFKEKIRVLPIRGNKNHHPGNWIVLYADPGFLGSFVSSVCTSCPTSTVQVLFVVRLA</sequence>
<accession>A0AAV2TLR2</accession>
<protein>
    <submittedName>
        <fullName evidence="1">Uncharacterized protein</fullName>
    </submittedName>
</protein>
<dbReference type="EMBL" id="CAXLJL010000279">
    <property type="protein sequence ID" value="CAL5135943.1"/>
    <property type="molecule type" value="Genomic_DNA"/>
</dbReference>
<comment type="caution">
    <text evidence="1">The sequence shown here is derived from an EMBL/GenBank/DDBJ whole genome shotgun (WGS) entry which is preliminary data.</text>
</comment>
<gene>
    <name evidence="1" type="ORF">CDAUBV1_LOCUS10050</name>
</gene>
<name>A0AAV2TLR2_CALDB</name>
<evidence type="ECO:0000313" key="1">
    <source>
        <dbReference type="EMBL" id="CAL5135943.1"/>
    </source>
</evidence>
<proteinExistence type="predicted"/>
<dbReference type="AlphaFoldDB" id="A0AAV2TLR2"/>
<evidence type="ECO:0000313" key="2">
    <source>
        <dbReference type="Proteomes" id="UP001497525"/>
    </source>
</evidence>
<dbReference type="Proteomes" id="UP001497525">
    <property type="component" value="Unassembled WGS sequence"/>
</dbReference>
<reference evidence="1" key="1">
    <citation type="submission" date="2024-06" db="EMBL/GenBank/DDBJ databases">
        <authorList>
            <person name="Liu X."/>
            <person name="Lenzi L."/>
            <person name="Haldenby T S."/>
            <person name="Uol C."/>
        </authorList>
    </citation>
    <scope>NUCLEOTIDE SEQUENCE</scope>
</reference>